<dbReference type="Proteomes" id="UP000264146">
    <property type="component" value="Chromosome"/>
</dbReference>
<accession>A0A7Z7VXC8</accession>
<evidence type="ECO:0000313" key="20">
    <source>
        <dbReference type="EMBL" id="SUM88978.1"/>
    </source>
</evidence>
<dbReference type="EMBL" id="UHEF01000001">
    <property type="protein sequence ID" value="SUM88978.1"/>
    <property type="molecule type" value="Genomic_DNA"/>
</dbReference>
<keyword evidence="4" id="KW-0813">Transport</keyword>
<feature type="modified residue" description="Phosphohistidine; by HPr" evidence="17">
    <location>
        <position position="78"/>
    </location>
</feature>
<comment type="cofactor">
    <cofactor evidence="16">
        <name>Mg(2+)</name>
        <dbReference type="ChEBI" id="CHEBI:18420"/>
    </cofactor>
    <text evidence="16">Binds 1 Mg(2+) ion per trimer.</text>
</comment>
<keyword evidence="22" id="KW-1185">Reference proteome</keyword>
<dbReference type="SUPFAM" id="SSF46973">
    <property type="entry name" value="Enzyme IIa from lactose specific PTS, IIa-lac"/>
    <property type="match status" value="1"/>
</dbReference>
<evidence type="ECO:0000256" key="6">
    <source>
        <dbReference type="ARBA" id="ARBA00022553"/>
    </source>
</evidence>
<comment type="subcellular location">
    <subcellularLocation>
        <location evidence="1">Cytoplasm</location>
    </subcellularLocation>
</comment>
<keyword evidence="7" id="KW-0762">Sugar transport</keyword>
<gene>
    <name evidence="20" type="primary">lacF_1</name>
    <name evidence="19" type="ORF">C1O36_05585</name>
    <name evidence="20" type="ORF">NCTC12218_01464</name>
</gene>
<evidence type="ECO:0000313" key="18">
    <source>
        <dbReference type="EMBL" id="CAD7359802.1"/>
    </source>
</evidence>
<evidence type="ECO:0000256" key="9">
    <source>
        <dbReference type="ARBA" id="ARBA00022683"/>
    </source>
</evidence>
<feature type="binding site" evidence="16">
    <location>
        <position position="81"/>
    </location>
    <ligand>
        <name>Mg(2+)</name>
        <dbReference type="ChEBI" id="CHEBI:18420"/>
        <note>ligand shared between all trimeric partners</note>
    </ligand>
</feature>
<evidence type="ECO:0000313" key="22">
    <source>
        <dbReference type="Proteomes" id="UP000572988"/>
    </source>
</evidence>
<evidence type="ECO:0000256" key="4">
    <source>
        <dbReference type="ARBA" id="ARBA00022448"/>
    </source>
</evidence>
<evidence type="ECO:0000256" key="12">
    <source>
        <dbReference type="ARBA" id="ARBA00030293"/>
    </source>
</evidence>
<dbReference type="InterPro" id="IPR036542">
    <property type="entry name" value="PTS_IIA_lac/cel_sf"/>
</dbReference>
<dbReference type="EMBL" id="POVK01000015">
    <property type="protein sequence ID" value="NHA34004.1"/>
    <property type="molecule type" value="Genomic_DNA"/>
</dbReference>
<evidence type="ECO:0000256" key="7">
    <source>
        <dbReference type="ARBA" id="ARBA00022597"/>
    </source>
</evidence>
<evidence type="ECO:0000256" key="8">
    <source>
        <dbReference type="ARBA" id="ARBA00022679"/>
    </source>
</evidence>
<evidence type="ECO:0000256" key="1">
    <source>
        <dbReference type="ARBA" id="ARBA00004496"/>
    </source>
</evidence>
<evidence type="ECO:0000256" key="2">
    <source>
        <dbReference type="ARBA" id="ARBA00011233"/>
    </source>
</evidence>
<keyword evidence="10 16" id="KW-0479">Metal-binding</keyword>
<name>A0A7Z7VXC8_STASC</name>
<keyword evidence="9" id="KW-0598">Phosphotransferase system</keyword>
<dbReference type="PANTHER" id="PTHR34382:SF9">
    <property type="entry name" value="PHOSPHOTRANSFERASE SYSTEM SUGAR-SPECIFIC EII COMPONENT"/>
    <property type="match status" value="1"/>
</dbReference>
<dbReference type="Gene3D" id="1.20.58.80">
    <property type="entry name" value="Phosphotransferase system, lactose/cellobiose-type IIA subunit"/>
    <property type="match status" value="1"/>
</dbReference>
<evidence type="ECO:0000256" key="14">
    <source>
        <dbReference type="ARBA" id="ARBA00032708"/>
    </source>
</evidence>
<keyword evidence="8 20" id="KW-0808">Transferase</keyword>
<dbReference type="PROSITE" id="PS51095">
    <property type="entry name" value="PTS_EIIA_TYPE_3"/>
    <property type="match status" value="1"/>
</dbReference>
<evidence type="ECO:0000313" key="19">
    <source>
        <dbReference type="EMBL" id="NHA34004.1"/>
    </source>
</evidence>
<dbReference type="GO" id="GO:0016740">
    <property type="term" value="F:transferase activity"/>
    <property type="evidence" value="ECO:0007669"/>
    <property type="project" value="UniProtKB-KW"/>
</dbReference>
<dbReference type="CDD" id="cd00215">
    <property type="entry name" value="PTS_IIA_lac"/>
    <property type="match status" value="1"/>
</dbReference>
<reference evidence="18 21" key="3">
    <citation type="submission" date="2020-11" db="EMBL/GenBank/DDBJ databases">
        <authorList>
            <consortium name="Pathogen Informatics"/>
        </authorList>
    </citation>
    <scope>NUCLEOTIDE SEQUENCE [LARGE SCALE GENOMIC DNA]</scope>
    <source>
        <strain evidence="18 21">NCTC12218</strain>
    </source>
</reference>
<dbReference type="PANTHER" id="PTHR34382">
    <property type="entry name" value="PTS SYSTEM N,N'-DIACETYLCHITOBIOSE-SPECIFIC EIIA COMPONENT"/>
    <property type="match status" value="1"/>
</dbReference>
<dbReference type="GO" id="GO:0005737">
    <property type="term" value="C:cytoplasm"/>
    <property type="evidence" value="ECO:0007669"/>
    <property type="project" value="UniProtKB-SubCell"/>
</dbReference>
<dbReference type="RefSeq" id="WP_016425041.1">
    <property type="nucleotide sequence ID" value="NZ_CABKRV010000001.1"/>
</dbReference>
<evidence type="ECO:0000256" key="5">
    <source>
        <dbReference type="ARBA" id="ARBA00022490"/>
    </source>
</evidence>
<dbReference type="Pfam" id="PF02255">
    <property type="entry name" value="PTS_IIA"/>
    <property type="match status" value="1"/>
</dbReference>
<evidence type="ECO:0000256" key="11">
    <source>
        <dbReference type="ARBA" id="ARBA00022842"/>
    </source>
</evidence>
<comment type="subunit">
    <text evidence="2">Homotrimer.</text>
</comment>
<evidence type="ECO:0000256" key="17">
    <source>
        <dbReference type="PROSITE-ProRule" id="PRU00418"/>
    </source>
</evidence>
<dbReference type="GeneID" id="93790148"/>
<keyword evidence="6" id="KW-0597">Phosphoprotein</keyword>
<evidence type="ECO:0000256" key="15">
    <source>
        <dbReference type="PIRSR" id="PIRSR000699-1"/>
    </source>
</evidence>
<dbReference type="Proteomes" id="UP000572988">
    <property type="component" value="Unassembled WGS sequence"/>
</dbReference>
<reference evidence="20" key="2">
    <citation type="submission" date="2018-06" db="EMBL/GenBank/DDBJ databases">
        <authorList>
            <consortium name="Pathogen Informatics"/>
            <person name="Doyle S."/>
        </authorList>
    </citation>
    <scope>NUCLEOTIDE SEQUENCE [LARGE SCALE GENOMIC DNA]</scope>
    <source>
        <strain evidence="20">NCTC12218</strain>
    </source>
</reference>
<evidence type="ECO:0000256" key="10">
    <source>
        <dbReference type="ARBA" id="ARBA00022723"/>
    </source>
</evidence>
<reference evidence="19 22" key="1">
    <citation type="submission" date="2018-01" db="EMBL/GenBank/DDBJ databases">
        <title>Complete genome sequence of Staphylococcus Scheliferi isolated from human.</title>
        <authorList>
            <person name="Abouelkhair M.A."/>
            <person name="Bemis D.A."/>
            <person name="Kania S.A."/>
        </authorList>
    </citation>
    <scope>NUCLEOTIDE SEQUENCE [LARGE SCALE GENOMIC DNA]</scope>
    <source>
        <strain evidence="19 22">ATCC 43808</strain>
    </source>
</reference>
<evidence type="ECO:0000313" key="21">
    <source>
        <dbReference type="Proteomes" id="UP000264146"/>
    </source>
</evidence>
<evidence type="ECO:0000256" key="16">
    <source>
        <dbReference type="PIRSR" id="PIRSR000699-2"/>
    </source>
</evidence>
<dbReference type="GO" id="GO:0009401">
    <property type="term" value="P:phosphoenolpyruvate-dependent sugar phosphotransferase system"/>
    <property type="evidence" value="ECO:0007669"/>
    <property type="project" value="UniProtKB-KW"/>
</dbReference>
<dbReference type="GO" id="GO:0046872">
    <property type="term" value="F:metal ion binding"/>
    <property type="evidence" value="ECO:0007669"/>
    <property type="project" value="UniProtKB-KW"/>
</dbReference>
<feature type="active site" description="Tele-phosphohistidine intermediate" evidence="15">
    <location>
        <position position="78"/>
    </location>
</feature>
<keyword evidence="11 16" id="KW-0460">Magnesium</keyword>
<dbReference type="InterPro" id="IPR003188">
    <property type="entry name" value="PTS_IIA_lac/cel"/>
</dbReference>
<proteinExistence type="predicted"/>
<sequence length="108" mass="12364">MSKEDNMMIGFTIVAIAGDARAEIMRAFEAAKSKNFQEAQAHIENANRFINEAHVEQTQLLAKESRGEVGEMSFVMVHGQDHLMTTMALRDIAKYFIDVYQQLERLER</sequence>
<evidence type="ECO:0000256" key="3">
    <source>
        <dbReference type="ARBA" id="ARBA00014322"/>
    </source>
</evidence>
<evidence type="ECO:0000256" key="13">
    <source>
        <dbReference type="ARBA" id="ARBA00031467"/>
    </source>
</evidence>
<keyword evidence="5" id="KW-0963">Cytoplasm</keyword>
<dbReference type="EMBL" id="LR962863">
    <property type="protein sequence ID" value="CAD7359802.1"/>
    <property type="molecule type" value="Genomic_DNA"/>
</dbReference>
<protein>
    <recommendedName>
        <fullName evidence="3">PTS system lactose-specific EIIA component</fullName>
    </recommendedName>
    <alternativeName>
        <fullName evidence="12">EIIA-Lac</fullName>
    </alternativeName>
    <alternativeName>
        <fullName evidence="14">EIII-Lac</fullName>
    </alternativeName>
    <alternativeName>
        <fullName evidence="13">Lactose-specific phosphotransferase enzyme IIA component</fullName>
    </alternativeName>
</protein>
<organism evidence="20">
    <name type="scientific">Staphylococcus schleiferi</name>
    <dbReference type="NCBI Taxonomy" id="1295"/>
    <lineage>
        <taxon>Bacteria</taxon>
        <taxon>Bacillati</taxon>
        <taxon>Bacillota</taxon>
        <taxon>Bacilli</taxon>
        <taxon>Bacillales</taxon>
        <taxon>Staphylococcaceae</taxon>
        <taxon>Staphylococcus</taxon>
    </lineage>
</organism>
<dbReference type="PIRSF" id="PIRSF000699">
    <property type="entry name" value="PTS_IILac_III"/>
    <property type="match status" value="1"/>
</dbReference>
<dbReference type="AlphaFoldDB" id="A0A7Z7VXC8"/>